<dbReference type="InterPro" id="IPR036188">
    <property type="entry name" value="FAD/NAD-bd_sf"/>
</dbReference>
<dbReference type="Gene3D" id="3.50.50.60">
    <property type="entry name" value="FAD/NAD(P)-binding domain"/>
    <property type="match status" value="1"/>
</dbReference>
<dbReference type="PANTHER" id="PTHR40254">
    <property type="entry name" value="BLR0577 PROTEIN"/>
    <property type="match status" value="1"/>
</dbReference>
<reference evidence="2 3" key="1">
    <citation type="journal article" date="2021" name="Int. J. Syst. Evol. Microbiol.">
        <title>Pseudomonas lactucae sp. nov., a pathogen causing bacterial rot of lettuce in Japan.</title>
        <authorList>
            <person name="Sawada H."/>
            <person name="Fujikawa T."/>
            <person name="Satou M."/>
        </authorList>
    </citation>
    <scope>NUCLEOTIDE SEQUENCE [LARGE SCALE GENOMIC DNA]</scope>
    <source>
        <strain evidence="2 3">MAFF 301381</strain>
    </source>
</reference>
<name>A0A9X1C446_9PSED</name>
<organism evidence="2 3">
    <name type="scientific">Pseudomonas lactucae</name>
    <dbReference type="NCBI Taxonomy" id="2813360"/>
    <lineage>
        <taxon>Bacteria</taxon>
        <taxon>Pseudomonadati</taxon>
        <taxon>Pseudomonadota</taxon>
        <taxon>Gammaproteobacteria</taxon>
        <taxon>Pseudomonadales</taxon>
        <taxon>Pseudomonadaceae</taxon>
        <taxon>Pseudomonas</taxon>
    </lineage>
</organism>
<protein>
    <submittedName>
        <fullName evidence="2">FAD/NAD(P)-binding protein</fullName>
    </submittedName>
</protein>
<feature type="domain" description="FAD-dependent urate hydroxylase HpyO/Asp monooxygenase CreE-like FAD/NAD(P)-binding" evidence="1">
    <location>
        <begin position="11"/>
        <end position="158"/>
    </location>
</feature>
<sequence length="495" mass="54160">MRQNSSGKKVAIIGGAVTGVAAFIKLVRSGTVSSIEIIDPDGIANSMAFNTSHDLFLCNTSVQTMSVLDEDMNDFLHYLQEKGITVDEDAFVPRSWVSDYLRERYAQYRDLAQVRGIEHRVICSAVRRITVIAQGNYQLQLDEGDAIEASDVLICTGNGTAFVPPLVSAHAGAPGVFSTPYPAKRLLDYFQRPSRVLVLGSRLSAIDSALLLCGAGHQVLMASPSGRLPGVRTGTPRVCKVALDEVRFAQLNLESPRLYWHLLRIVARSAKAISGRSLREQVDRATDPTQRLRGEVALASGGATDWQNLLVHCMDIADMKLRNAPPTVRVAALQNCWEAVGRYLFAVPLQTATTLLRFIDEGLLQLATQVPQKLEWQGNWQVYDSHDGIEEVDAVVCATGFHKQHFHATHDGLELQVDPLLPCTPPYVSAQLQVSLPGSSHPERVWMLGVASYLAAPMVNSVYQSVRQASETAQMISDLQDSTRPMDQCALGATV</sequence>
<dbReference type="AlphaFoldDB" id="A0A9X1C446"/>
<dbReference type="RefSeq" id="WP_205489463.1">
    <property type="nucleotide sequence ID" value="NZ_JAFHKI010000024.1"/>
</dbReference>
<dbReference type="InterPro" id="IPR038732">
    <property type="entry name" value="HpyO/CreE_NAD-binding"/>
</dbReference>
<reference evidence="2 3" key="2">
    <citation type="journal article" date="2023" name="Plant Pathol.">
        <title>Dismantling and reorganizing Pseudomonas marginalis sensu#lato.</title>
        <authorList>
            <person name="Sawada H."/>
            <person name="Fujikawa T."/>
            <person name="Satou M."/>
        </authorList>
    </citation>
    <scope>NUCLEOTIDE SEQUENCE [LARGE SCALE GENOMIC DNA]</scope>
    <source>
        <strain evidence="2 3">MAFF 301381</strain>
    </source>
</reference>
<gene>
    <name evidence="2" type="ORF">JWR99_07080</name>
</gene>
<keyword evidence="3" id="KW-1185">Reference proteome</keyword>
<evidence type="ECO:0000313" key="2">
    <source>
        <dbReference type="EMBL" id="MBN2975756.1"/>
    </source>
</evidence>
<comment type="caution">
    <text evidence="2">The sequence shown here is derived from an EMBL/GenBank/DDBJ whole genome shotgun (WGS) entry which is preliminary data.</text>
</comment>
<evidence type="ECO:0000259" key="1">
    <source>
        <dbReference type="Pfam" id="PF13454"/>
    </source>
</evidence>
<dbReference type="Pfam" id="PF13454">
    <property type="entry name" value="NAD_binding_9"/>
    <property type="match status" value="1"/>
</dbReference>
<dbReference type="InterPro" id="IPR052189">
    <property type="entry name" value="L-asp_N-monooxygenase_NS-form"/>
</dbReference>
<accession>A0A9X1C446</accession>
<dbReference type="PANTHER" id="PTHR40254:SF1">
    <property type="entry name" value="BLR0577 PROTEIN"/>
    <property type="match status" value="1"/>
</dbReference>
<dbReference type="Proteomes" id="UP001154860">
    <property type="component" value="Unassembled WGS sequence"/>
</dbReference>
<dbReference type="EMBL" id="JAFHKJ010000028">
    <property type="protein sequence ID" value="MBN2975756.1"/>
    <property type="molecule type" value="Genomic_DNA"/>
</dbReference>
<evidence type="ECO:0000313" key="3">
    <source>
        <dbReference type="Proteomes" id="UP001154860"/>
    </source>
</evidence>
<proteinExistence type="predicted"/>
<dbReference type="SUPFAM" id="SSF51905">
    <property type="entry name" value="FAD/NAD(P)-binding domain"/>
    <property type="match status" value="1"/>
</dbReference>